<evidence type="ECO:0000256" key="1">
    <source>
        <dbReference type="SAM" id="MobiDB-lite"/>
    </source>
</evidence>
<dbReference type="AlphaFoldDB" id="A0A2S8BGR3"/>
<reference evidence="2 3" key="1">
    <citation type="journal article" date="2017" name="Int. J. Syst. Evol. Microbiol.">
        <title>Mycobacterium talmoniae sp. nov., a slowly growing mycobacterium isolated from human respiratory samples.</title>
        <authorList>
            <person name="Davidson R.M."/>
            <person name="DeGroote M.A."/>
            <person name="Marola J.L."/>
            <person name="Buss S."/>
            <person name="Jones V."/>
            <person name="McNeil M.R."/>
            <person name="Freifeld A.G."/>
            <person name="Elaine Epperson L."/>
            <person name="Hasan N.A."/>
            <person name="Jackson M."/>
            <person name="Iwen P.C."/>
            <person name="Salfinger M."/>
            <person name="Strong M."/>
        </authorList>
    </citation>
    <scope>NUCLEOTIDE SEQUENCE [LARGE SCALE GENOMIC DNA]</scope>
    <source>
        <strain evidence="2 3">ATCC BAA-2683</strain>
    </source>
</reference>
<protein>
    <submittedName>
        <fullName evidence="2">Uncharacterized protein</fullName>
    </submittedName>
</protein>
<comment type="caution">
    <text evidence="2">The sequence shown here is derived from an EMBL/GenBank/DDBJ whole genome shotgun (WGS) entry which is preliminary data.</text>
</comment>
<name>A0A2S8BGR3_9MYCO</name>
<dbReference type="Proteomes" id="UP000238296">
    <property type="component" value="Unassembled WGS sequence"/>
</dbReference>
<organism evidence="2 3">
    <name type="scientific">Mycobacterium talmoniae</name>
    <dbReference type="NCBI Taxonomy" id="1858794"/>
    <lineage>
        <taxon>Bacteria</taxon>
        <taxon>Bacillati</taxon>
        <taxon>Actinomycetota</taxon>
        <taxon>Actinomycetes</taxon>
        <taxon>Mycobacteriales</taxon>
        <taxon>Mycobacteriaceae</taxon>
        <taxon>Mycobacterium</taxon>
    </lineage>
</organism>
<feature type="compositionally biased region" description="Low complexity" evidence="1">
    <location>
        <begin position="290"/>
        <end position="305"/>
    </location>
</feature>
<evidence type="ECO:0000313" key="3">
    <source>
        <dbReference type="Proteomes" id="UP000238296"/>
    </source>
</evidence>
<evidence type="ECO:0000313" key="2">
    <source>
        <dbReference type="EMBL" id="PQM45864.1"/>
    </source>
</evidence>
<gene>
    <name evidence="2" type="ORF">C1Y40_03953</name>
</gene>
<sequence>MAHQPEAIDALKRWNMLASALSGRALQVAAADAGEPTWTDGTTIFVDAGADPARQLQAVAVQASLLAAGSLEAALVRKLAGRRAVATRYLATRGAPGAGRQCGTCCRQQRESSWTTRPPAVAIRPRRRWPWPAAMRPPATRRTCSGSSVRESCWPRRGAVQQPIRAIFTRPADGALSWSTSETSTAIPTTSRMCFPVRWAAGARRAGCSPSCWRRCVGWAATDHRARMRPRIAPGRAPAAAPRPVVSTADVAAHDAATAGDTAGTRYPEWDAAAPLPAGLVHGARDRAGPRGPRAAAVGRSSRAATTGPARRGLGSLPPTGAGGRRRSRCRDRGASRGDRRVSARRSGLPRQPAPPTGSVRRDPPRHLGFDR</sequence>
<feature type="region of interest" description="Disordered" evidence="1">
    <location>
        <begin position="281"/>
        <end position="372"/>
    </location>
</feature>
<feature type="compositionally biased region" description="Basic and acidic residues" evidence="1">
    <location>
        <begin position="331"/>
        <end position="342"/>
    </location>
</feature>
<accession>A0A2S8BGR3</accession>
<feature type="compositionally biased region" description="Basic and acidic residues" evidence="1">
    <location>
        <begin position="360"/>
        <end position="372"/>
    </location>
</feature>
<proteinExistence type="predicted"/>
<dbReference type="EMBL" id="PPEA01000579">
    <property type="protein sequence ID" value="PQM45864.1"/>
    <property type="molecule type" value="Genomic_DNA"/>
</dbReference>